<accession>A0AAD4DW24</accession>
<dbReference type="RefSeq" id="XP_041220253.1">
    <property type="nucleotide sequence ID" value="XM_041377504.1"/>
</dbReference>
<comment type="caution">
    <text evidence="1">The sequence shown here is derived from an EMBL/GenBank/DDBJ whole genome shotgun (WGS) entry which is preliminary data.</text>
</comment>
<evidence type="ECO:0000313" key="2">
    <source>
        <dbReference type="Proteomes" id="UP001195769"/>
    </source>
</evidence>
<dbReference type="Proteomes" id="UP001195769">
    <property type="component" value="Unassembled WGS sequence"/>
</dbReference>
<dbReference type="AlphaFoldDB" id="A0AAD4DW24"/>
<proteinExistence type="predicted"/>
<sequence length="175" mass="19506">MAVPDSYSQAFLAAFKQSAKLLFRDPIAVKRVKSGQQFCLLLAIPLEFNRKLSSYLFEGTGRWLETIAGSAYQFSLYYDLQSILLALISHQGYTAASTYAPLPPPSAQRQHGYLNSYPFRGAVMIEEGEDGASIDKSVRQKCHYHYLEPRLAWPVFPAVIVSARPEVLGCVNIAL</sequence>
<name>A0AAD4DW24_9AGAM</name>
<dbReference type="GeneID" id="64671802"/>
<reference evidence="1" key="1">
    <citation type="journal article" date="2020" name="New Phytol.">
        <title>Comparative genomics reveals dynamic genome evolution in host specialist ectomycorrhizal fungi.</title>
        <authorList>
            <person name="Lofgren L.A."/>
            <person name="Nguyen N.H."/>
            <person name="Vilgalys R."/>
            <person name="Ruytinx J."/>
            <person name="Liao H.L."/>
            <person name="Branco S."/>
            <person name="Kuo A."/>
            <person name="LaButti K."/>
            <person name="Lipzen A."/>
            <person name="Andreopoulos W."/>
            <person name="Pangilinan J."/>
            <person name="Riley R."/>
            <person name="Hundley H."/>
            <person name="Na H."/>
            <person name="Barry K."/>
            <person name="Grigoriev I.V."/>
            <person name="Stajich J.E."/>
            <person name="Kennedy P.G."/>
        </authorList>
    </citation>
    <scope>NUCLEOTIDE SEQUENCE</scope>
    <source>
        <strain evidence="1">FC203</strain>
    </source>
</reference>
<keyword evidence="2" id="KW-1185">Reference proteome</keyword>
<protein>
    <submittedName>
        <fullName evidence="1">Uncharacterized protein</fullName>
    </submittedName>
</protein>
<organism evidence="1 2">
    <name type="scientific">Suillus fuscotomentosus</name>
    <dbReference type="NCBI Taxonomy" id="1912939"/>
    <lineage>
        <taxon>Eukaryota</taxon>
        <taxon>Fungi</taxon>
        <taxon>Dikarya</taxon>
        <taxon>Basidiomycota</taxon>
        <taxon>Agaricomycotina</taxon>
        <taxon>Agaricomycetes</taxon>
        <taxon>Agaricomycetidae</taxon>
        <taxon>Boletales</taxon>
        <taxon>Suillineae</taxon>
        <taxon>Suillaceae</taxon>
        <taxon>Suillus</taxon>
    </lineage>
</organism>
<evidence type="ECO:0000313" key="1">
    <source>
        <dbReference type="EMBL" id="KAG1894677.1"/>
    </source>
</evidence>
<gene>
    <name evidence="1" type="ORF">F5891DRAFT_984837</name>
</gene>
<dbReference type="EMBL" id="JABBWK010000076">
    <property type="protein sequence ID" value="KAG1894677.1"/>
    <property type="molecule type" value="Genomic_DNA"/>
</dbReference>